<dbReference type="PRINTS" id="PR00471">
    <property type="entry name" value="ACETATEKNASE"/>
</dbReference>
<dbReference type="NCBIfam" id="NF002834">
    <property type="entry name" value="PRK03011.1-5"/>
    <property type="match status" value="1"/>
</dbReference>
<evidence type="ECO:0000256" key="7">
    <source>
        <dbReference type="ARBA" id="ARBA00022840"/>
    </source>
</evidence>
<comment type="caution">
    <text evidence="11">The sequence shown here is derived from an EMBL/GenBank/DDBJ whole genome shotgun (WGS) entry which is preliminary data.</text>
</comment>
<evidence type="ECO:0000313" key="12">
    <source>
        <dbReference type="Proteomes" id="UP001568698"/>
    </source>
</evidence>
<dbReference type="PANTHER" id="PTHR21060">
    <property type="entry name" value="ACETATE KINASE"/>
    <property type="match status" value="1"/>
</dbReference>
<evidence type="ECO:0000256" key="3">
    <source>
        <dbReference type="ARBA" id="ARBA00022490"/>
    </source>
</evidence>
<evidence type="ECO:0000256" key="10">
    <source>
        <dbReference type="RuleBase" id="RU003835"/>
    </source>
</evidence>
<dbReference type="SUPFAM" id="SSF53067">
    <property type="entry name" value="Actin-like ATPase domain"/>
    <property type="match status" value="2"/>
</dbReference>
<gene>
    <name evidence="9 11" type="primary">buk</name>
    <name evidence="11" type="ORF">AB6M95_03945</name>
</gene>
<evidence type="ECO:0000256" key="8">
    <source>
        <dbReference type="ARBA" id="ARBA00048596"/>
    </source>
</evidence>
<dbReference type="EC" id="2.7.2.7" evidence="9"/>
<evidence type="ECO:0000256" key="2">
    <source>
        <dbReference type="ARBA" id="ARBA00008748"/>
    </source>
</evidence>
<keyword evidence="12" id="KW-1185">Reference proteome</keyword>
<keyword evidence="3 9" id="KW-0963">Cytoplasm</keyword>
<reference evidence="11 12" key="1">
    <citation type="submission" date="2024-08" db="EMBL/GenBank/DDBJ databases">
        <title>Sulfate-reducing bacteria isolated from formation water of the oil field in Kazakhstan and description of Pseudodesulfovibrio sp.</title>
        <authorList>
            <person name="Bidzhieva S.K."/>
            <person name="Tourova T.P."/>
            <person name="Grouzdev D.S."/>
            <person name="Beletsky A.V."/>
            <person name="Sokolova D.S."/>
            <person name="Samigullina S.R."/>
            <person name="Poltaraus A.B."/>
            <person name="Avtukh A.N."/>
            <person name="Tereshina V.M."/>
            <person name="Zhaparov N.S."/>
            <person name="Mardanov A.V."/>
            <person name="Nazina T.N."/>
        </authorList>
    </citation>
    <scope>NUCLEOTIDE SEQUENCE [LARGE SCALE GENOMIC DNA]</scope>
    <source>
        <strain evidence="11 12">9FUS</strain>
    </source>
</reference>
<name>A0ABV4JYW7_9BACT</name>
<dbReference type="GO" id="GO:0047761">
    <property type="term" value="F:butyrate kinase activity"/>
    <property type="evidence" value="ECO:0007669"/>
    <property type="project" value="UniProtKB-EC"/>
</dbReference>
<evidence type="ECO:0000313" key="11">
    <source>
        <dbReference type="EMBL" id="MEZ7195890.1"/>
    </source>
</evidence>
<evidence type="ECO:0000256" key="6">
    <source>
        <dbReference type="ARBA" id="ARBA00022777"/>
    </source>
</evidence>
<evidence type="ECO:0000256" key="5">
    <source>
        <dbReference type="ARBA" id="ARBA00022741"/>
    </source>
</evidence>
<comment type="subcellular location">
    <subcellularLocation>
        <location evidence="1 9">Cytoplasm</location>
    </subcellularLocation>
</comment>
<dbReference type="InterPro" id="IPR000890">
    <property type="entry name" value="Aliphatic_acid_kin_short-chain"/>
</dbReference>
<comment type="catalytic activity">
    <reaction evidence="8 9">
        <text>butanoate + ATP = butanoyl phosphate + ADP</text>
        <dbReference type="Rhea" id="RHEA:13585"/>
        <dbReference type="ChEBI" id="CHEBI:17968"/>
        <dbReference type="ChEBI" id="CHEBI:30616"/>
        <dbReference type="ChEBI" id="CHEBI:58079"/>
        <dbReference type="ChEBI" id="CHEBI:456216"/>
        <dbReference type="EC" id="2.7.2.7"/>
    </reaction>
</comment>
<keyword evidence="4 9" id="KW-0808">Transferase</keyword>
<dbReference type="InterPro" id="IPR011245">
    <property type="entry name" value="Butyrate_kin"/>
</dbReference>
<dbReference type="PIRSF" id="PIRSF036458">
    <property type="entry name" value="Butyrate_kin"/>
    <property type="match status" value="1"/>
</dbReference>
<dbReference type="Pfam" id="PF00871">
    <property type="entry name" value="Acetate_kinase"/>
    <property type="match status" value="1"/>
</dbReference>
<dbReference type="EMBL" id="JBGLYH010000006">
    <property type="protein sequence ID" value="MEZ7195890.1"/>
    <property type="molecule type" value="Genomic_DNA"/>
</dbReference>
<evidence type="ECO:0000256" key="4">
    <source>
        <dbReference type="ARBA" id="ARBA00022679"/>
    </source>
</evidence>
<comment type="similarity">
    <text evidence="2 9 10">Belongs to the acetokinase family.</text>
</comment>
<dbReference type="InterPro" id="IPR023865">
    <property type="entry name" value="Aliphatic_acid_kinase_CS"/>
</dbReference>
<proteinExistence type="inferred from homology"/>
<dbReference type="HAMAP" id="MF_00542">
    <property type="entry name" value="Butyrate_kinase"/>
    <property type="match status" value="1"/>
</dbReference>
<accession>A0ABV4JYW7</accession>
<organism evidence="11 12">
    <name type="scientific">Pseudodesulfovibrio karagichevae</name>
    <dbReference type="NCBI Taxonomy" id="3239305"/>
    <lineage>
        <taxon>Bacteria</taxon>
        <taxon>Pseudomonadati</taxon>
        <taxon>Thermodesulfobacteriota</taxon>
        <taxon>Desulfovibrionia</taxon>
        <taxon>Desulfovibrionales</taxon>
        <taxon>Desulfovibrionaceae</taxon>
    </lineage>
</organism>
<evidence type="ECO:0000256" key="1">
    <source>
        <dbReference type="ARBA" id="ARBA00004496"/>
    </source>
</evidence>
<keyword evidence="7 9" id="KW-0067">ATP-binding</keyword>
<dbReference type="PROSITE" id="PS01076">
    <property type="entry name" value="ACETATE_KINASE_2"/>
    <property type="match status" value="1"/>
</dbReference>
<dbReference type="PANTHER" id="PTHR21060:SF20">
    <property type="entry name" value="BUTYRATE KINASE 1-RELATED"/>
    <property type="match status" value="1"/>
</dbReference>
<keyword evidence="5 9" id="KW-0547">Nucleotide-binding</keyword>
<protein>
    <recommendedName>
        <fullName evidence="9">Probable butyrate kinase</fullName>
        <shortName evidence="9">BK</shortName>
        <ecNumber evidence="9">2.7.2.7</ecNumber>
    </recommendedName>
    <alternativeName>
        <fullName evidence="9">Branched-chain carboxylic acid kinase</fullName>
    </alternativeName>
</protein>
<sequence>MPQENYVILTINPGSTSTKIAVFDNDKLRFEHKVDHPAEELAKFTNSMTEQFPMRREAILKSLAERNVDLATLSAVSGRGGKLPPLKQGAYAVNREMFEFLRDRPIDDHASNLGGMLAYDIAQARGIPAFIYDAVVVDQLEDIARLSGLPEMKRRASCHVLNMRAVARRVAEREGKRFEQSSFVVCHMGGGISACVLKNGRMIDVVTDEEGPYSPERSGGLPVRQLIDSAFSGEFDRLSLTRRTRGKGGLVAYLGTNNAIEVERRIDAGDAEAALIYEGMAYQTAKTIGGLATVLHGGLDGVVITGAVAYSERLTGWIRERIAFLGPVFVEPGEDELQALALGALRVLRGQEEAHEFTLSD</sequence>
<dbReference type="PROSITE" id="PS01075">
    <property type="entry name" value="ACETATE_KINASE_1"/>
    <property type="match status" value="1"/>
</dbReference>
<dbReference type="Gene3D" id="3.30.420.40">
    <property type="match status" value="2"/>
</dbReference>
<dbReference type="RefSeq" id="WP_371385432.1">
    <property type="nucleotide sequence ID" value="NZ_JBGLYH010000006.1"/>
</dbReference>
<keyword evidence="6 9" id="KW-0418">Kinase</keyword>
<dbReference type="CDD" id="cd24011">
    <property type="entry name" value="ASKHA_NBD_BK"/>
    <property type="match status" value="1"/>
</dbReference>
<evidence type="ECO:0000256" key="9">
    <source>
        <dbReference type="HAMAP-Rule" id="MF_00542"/>
    </source>
</evidence>
<dbReference type="InterPro" id="IPR043129">
    <property type="entry name" value="ATPase_NBD"/>
</dbReference>
<dbReference type="Proteomes" id="UP001568698">
    <property type="component" value="Unassembled WGS sequence"/>
</dbReference>
<dbReference type="NCBIfam" id="TIGR02707">
    <property type="entry name" value="butyr_kinase"/>
    <property type="match status" value="1"/>
</dbReference>